<evidence type="ECO:0000313" key="2">
    <source>
        <dbReference type="EMBL" id="KAK3798132.1"/>
    </source>
</evidence>
<reference evidence="2" key="1">
    <citation type="journal article" date="2023" name="G3 (Bethesda)">
        <title>A reference genome for the long-term kleptoplast-retaining sea slug Elysia crispata morphotype clarki.</title>
        <authorList>
            <person name="Eastman K.E."/>
            <person name="Pendleton A.L."/>
            <person name="Shaikh M.A."/>
            <person name="Suttiyut T."/>
            <person name="Ogas R."/>
            <person name="Tomko P."/>
            <person name="Gavelis G."/>
            <person name="Widhalm J.R."/>
            <person name="Wisecaver J.H."/>
        </authorList>
    </citation>
    <scope>NUCLEOTIDE SEQUENCE</scope>
    <source>
        <strain evidence="2">ECLA1</strain>
    </source>
</reference>
<protein>
    <recommendedName>
        <fullName evidence="1">Mutator-like transposase domain-containing protein</fullName>
    </recommendedName>
</protein>
<sequence>MSLNPKSRRGFAHHLALTCKHCGEVQASTMTSKKLTGDKHYEVNRKVVLSFLEVGLGYSGVNTFCVVIGMAGVTASTHAVHATAIHNWKQIRKPQLMDEAERKIRSVHNCPSGVLDLAVSFDGSWQKRGHTSKHGLYCCYRSHNGSGDRLSCYGNLL</sequence>
<gene>
    <name evidence="2" type="ORF">RRG08_049964</name>
</gene>
<dbReference type="AlphaFoldDB" id="A0AAE1B3W2"/>
<organism evidence="2 3">
    <name type="scientific">Elysia crispata</name>
    <name type="common">lettuce slug</name>
    <dbReference type="NCBI Taxonomy" id="231223"/>
    <lineage>
        <taxon>Eukaryota</taxon>
        <taxon>Metazoa</taxon>
        <taxon>Spiralia</taxon>
        <taxon>Lophotrochozoa</taxon>
        <taxon>Mollusca</taxon>
        <taxon>Gastropoda</taxon>
        <taxon>Heterobranchia</taxon>
        <taxon>Euthyneura</taxon>
        <taxon>Panpulmonata</taxon>
        <taxon>Sacoglossa</taxon>
        <taxon>Placobranchoidea</taxon>
        <taxon>Plakobranchidae</taxon>
        <taxon>Elysia</taxon>
    </lineage>
</organism>
<dbReference type="EMBL" id="JAWDGP010000714">
    <property type="protein sequence ID" value="KAK3798132.1"/>
    <property type="molecule type" value="Genomic_DNA"/>
</dbReference>
<comment type="caution">
    <text evidence="2">The sequence shown here is derived from an EMBL/GenBank/DDBJ whole genome shotgun (WGS) entry which is preliminary data.</text>
</comment>
<name>A0AAE1B3W2_9GAST</name>
<accession>A0AAE1B3W2</accession>
<feature type="domain" description="Mutator-like transposase" evidence="1">
    <location>
        <begin position="4"/>
        <end position="134"/>
    </location>
</feature>
<dbReference type="Pfam" id="PF20700">
    <property type="entry name" value="Mutator"/>
    <property type="match status" value="1"/>
</dbReference>
<proteinExistence type="predicted"/>
<keyword evidence="3" id="KW-1185">Reference proteome</keyword>
<evidence type="ECO:0000259" key="1">
    <source>
        <dbReference type="Pfam" id="PF20700"/>
    </source>
</evidence>
<dbReference type="Proteomes" id="UP001283361">
    <property type="component" value="Unassembled WGS sequence"/>
</dbReference>
<evidence type="ECO:0000313" key="3">
    <source>
        <dbReference type="Proteomes" id="UP001283361"/>
    </source>
</evidence>
<dbReference type="InterPro" id="IPR049012">
    <property type="entry name" value="Mutator_transp_dom"/>
</dbReference>